<dbReference type="EMBL" id="LNQE01001419">
    <property type="protein sequence ID" value="KUG17813.1"/>
    <property type="molecule type" value="Genomic_DNA"/>
</dbReference>
<dbReference type="Pfam" id="PF04432">
    <property type="entry name" value="FrhB_FdhB_C"/>
    <property type="match status" value="1"/>
</dbReference>
<dbReference type="Pfam" id="PF04422">
    <property type="entry name" value="FrhB_FdhB_N"/>
    <property type="match status" value="1"/>
</dbReference>
<dbReference type="GO" id="GO:0046872">
    <property type="term" value="F:metal ion binding"/>
    <property type="evidence" value="ECO:0007669"/>
    <property type="project" value="UniProtKB-KW"/>
</dbReference>
<organism evidence="8">
    <name type="scientific">hydrocarbon metagenome</name>
    <dbReference type="NCBI Taxonomy" id="938273"/>
    <lineage>
        <taxon>unclassified sequences</taxon>
        <taxon>metagenomes</taxon>
        <taxon>ecological metagenomes</taxon>
    </lineage>
</organism>
<reference evidence="8" key="1">
    <citation type="journal article" date="2015" name="Proc. Natl. Acad. Sci. U.S.A.">
        <title>Networks of energetic and metabolic interactions define dynamics in microbial communities.</title>
        <authorList>
            <person name="Embree M."/>
            <person name="Liu J.K."/>
            <person name="Al-Bassam M.M."/>
            <person name="Zengler K."/>
        </authorList>
    </citation>
    <scope>NUCLEOTIDE SEQUENCE</scope>
</reference>
<dbReference type="InterPro" id="IPR017896">
    <property type="entry name" value="4Fe4S_Fe-S-bd"/>
</dbReference>
<dbReference type="SUPFAM" id="SSF54862">
    <property type="entry name" value="4Fe-4S ferredoxins"/>
    <property type="match status" value="1"/>
</dbReference>
<keyword evidence="1" id="KW-0004">4Fe-4S</keyword>
<feature type="domain" description="4Fe-4S ferredoxin-type" evidence="7">
    <location>
        <begin position="153"/>
        <end position="183"/>
    </location>
</feature>
<keyword evidence="5" id="KW-0411">Iron-sulfur</keyword>
<dbReference type="GO" id="GO:0051539">
    <property type="term" value="F:4 iron, 4 sulfur cluster binding"/>
    <property type="evidence" value="ECO:0007669"/>
    <property type="project" value="UniProtKB-KW"/>
</dbReference>
<evidence type="ECO:0000313" key="8">
    <source>
        <dbReference type="EMBL" id="KUG17813.1"/>
    </source>
</evidence>
<dbReference type="PROSITE" id="PS51085">
    <property type="entry name" value="2FE2S_FER_2"/>
    <property type="match status" value="1"/>
</dbReference>
<keyword evidence="4" id="KW-0408">Iron</keyword>
<dbReference type="PANTHER" id="PTHR31332:SF0">
    <property type="entry name" value="7-HYDROXYMETHYL CHLOROPHYLL A REDUCTASE, CHLOROPLASTIC"/>
    <property type="match status" value="1"/>
</dbReference>
<dbReference type="Gene3D" id="3.30.70.20">
    <property type="match status" value="1"/>
</dbReference>
<evidence type="ECO:0000256" key="1">
    <source>
        <dbReference type="ARBA" id="ARBA00022485"/>
    </source>
</evidence>
<evidence type="ECO:0000256" key="3">
    <source>
        <dbReference type="ARBA" id="ARBA00022737"/>
    </source>
</evidence>
<dbReference type="PANTHER" id="PTHR31332">
    <property type="entry name" value="7-HYDROXYMETHYL CHLOROPHYLL A REDUCTASE, CHLOROPLASTIC"/>
    <property type="match status" value="1"/>
</dbReference>
<dbReference type="InterPro" id="IPR001041">
    <property type="entry name" value="2Fe-2S_ferredoxin-type"/>
</dbReference>
<dbReference type="GO" id="GO:0052592">
    <property type="term" value="F:oxidoreductase activity, acting on CH or CH2 groups, with an iron-sulfur protein as acceptor"/>
    <property type="evidence" value="ECO:0007669"/>
    <property type="project" value="TreeGrafter"/>
</dbReference>
<dbReference type="Pfam" id="PF13510">
    <property type="entry name" value="Fer2_4"/>
    <property type="match status" value="1"/>
</dbReference>
<name>A0A0W8FAE3_9ZZZZ</name>
<dbReference type="InterPro" id="IPR017900">
    <property type="entry name" value="4Fe4S_Fe_S_CS"/>
</dbReference>
<dbReference type="Pfam" id="PF12838">
    <property type="entry name" value="Fer4_7"/>
    <property type="match status" value="1"/>
</dbReference>
<protein>
    <submittedName>
        <fullName evidence="8">Putative hydrogenase, hymc subunit</fullName>
    </submittedName>
</protein>
<dbReference type="InterPro" id="IPR036010">
    <property type="entry name" value="2Fe-2S_ferredoxin-like_sf"/>
</dbReference>
<dbReference type="InterPro" id="IPR007525">
    <property type="entry name" value="FrhB_FdhB_C"/>
</dbReference>
<dbReference type="FunFam" id="3.30.70.20:FF:000035">
    <property type="entry name" value="Iron hydrogenase 1"/>
    <property type="match status" value="1"/>
</dbReference>
<evidence type="ECO:0000259" key="7">
    <source>
        <dbReference type="PROSITE" id="PS51379"/>
    </source>
</evidence>
<dbReference type="Gene3D" id="3.10.20.740">
    <property type="match status" value="1"/>
</dbReference>
<evidence type="ECO:0000259" key="6">
    <source>
        <dbReference type="PROSITE" id="PS51085"/>
    </source>
</evidence>
<feature type="domain" description="2Fe-2S ferredoxin-type" evidence="6">
    <location>
        <begin position="1"/>
        <end position="79"/>
    </location>
</feature>
<dbReference type="PROSITE" id="PS51379">
    <property type="entry name" value="4FE4S_FER_2"/>
    <property type="match status" value="2"/>
</dbReference>
<feature type="domain" description="4Fe-4S ferredoxin-type" evidence="7">
    <location>
        <begin position="113"/>
        <end position="144"/>
    </location>
</feature>
<evidence type="ECO:0000256" key="2">
    <source>
        <dbReference type="ARBA" id="ARBA00022723"/>
    </source>
</evidence>
<keyword evidence="3" id="KW-0677">Repeat</keyword>
<evidence type="ECO:0000256" key="4">
    <source>
        <dbReference type="ARBA" id="ARBA00023004"/>
    </source>
</evidence>
<gene>
    <name evidence="8" type="ORF">ASZ90_012456</name>
</gene>
<dbReference type="CDD" id="cd00207">
    <property type="entry name" value="fer2"/>
    <property type="match status" value="1"/>
</dbReference>
<sequence length="474" mass="52417">MRFWIDDQQLEAQTSSTILEAALSAGIKIPTLCHHPALESYGSCRLCTVEIEKNGKKRFVTACNYPIEDGLVVRTATPAVLDIRRMIAELLLSRCPKEKQIQDLAREYGVIEPRFKLEEEKCILCGLCCRVCGEMVGVFAINFQNRGTERSVGAPYGELSEDCIACGACSLVCPTSAISAQRNIFPLTAEDIIGIEEEHLSGERDADLGVYSELFAARTEIQGQDGGVVTSLLARCLDKGVIDAAVVVYQRENNGGRAAAVDDIEGVIKAKGTKYVRVSALAPLIDALRGGKRRVAVVGTPCQIRVIRKLEQLDYFKDEFPDAEIFLVGLFCFESFDYRRLREHSKELLGIDIEDADKIQIAKGRYIATLDGMEHSCSVRELEKDIREGCRFCGDLVSRLADISIGSVGSAEGYSSVIVRSKKGKKLLDGLSFCREKAVREDIVKLARMKRRNADRNLERIRKGVECSQSTKSP</sequence>
<dbReference type="PROSITE" id="PS00198">
    <property type="entry name" value="4FE4S_FER_1"/>
    <property type="match status" value="1"/>
</dbReference>
<dbReference type="SUPFAM" id="SSF54292">
    <property type="entry name" value="2Fe-2S ferredoxin-like"/>
    <property type="match status" value="1"/>
</dbReference>
<proteinExistence type="predicted"/>
<dbReference type="InterPro" id="IPR045220">
    <property type="entry name" value="FRHB/FDHB/HCAR-like"/>
</dbReference>
<comment type="caution">
    <text evidence="8">The sequence shown here is derived from an EMBL/GenBank/DDBJ whole genome shotgun (WGS) entry which is preliminary data.</text>
</comment>
<accession>A0A0W8FAE3</accession>
<dbReference type="InterPro" id="IPR007516">
    <property type="entry name" value="Co_F420_Hydgase/DH_bsu_N"/>
</dbReference>
<dbReference type="AlphaFoldDB" id="A0A0W8FAE3"/>
<evidence type="ECO:0000256" key="5">
    <source>
        <dbReference type="ARBA" id="ARBA00023014"/>
    </source>
</evidence>
<keyword evidence="2" id="KW-0479">Metal-binding</keyword>